<accession>A0A8J7G4K4</accession>
<organism evidence="2 3">
    <name type="scientific">Savagea serpentis</name>
    <dbReference type="NCBI Taxonomy" id="2785297"/>
    <lineage>
        <taxon>Bacteria</taxon>
        <taxon>Bacillati</taxon>
        <taxon>Bacillota</taxon>
        <taxon>Bacilli</taxon>
        <taxon>Bacillales</taxon>
        <taxon>Caryophanaceae</taxon>
        <taxon>Savagea</taxon>
    </lineage>
</organism>
<proteinExistence type="predicted"/>
<dbReference type="InterPro" id="IPR001633">
    <property type="entry name" value="EAL_dom"/>
</dbReference>
<gene>
    <name evidence="2" type="ORF">IRY55_07850</name>
</gene>
<dbReference type="RefSeq" id="WP_194562757.1">
    <property type="nucleotide sequence ID" value="NZ_JADKPV010000003.1"/>
</dbReference>
<dbReference type="PANTHER" id="PTHR33121">
    <property type="entry name" value="CYCLIC DI-GMP PHOSPHODIESTERASE PDEF"/>
    <property type="match status" value="1"/>
</dbReference>
<dbReference type="Pfam" id="PF00563">
    <property type="entry name" value="EAL"/>
    <property type="match status" value="1"/>
</dbReference>
<reference evidence="2" key="1">
    <citation type="submission" date="2020-11" db="EMBL/GenBank/DDBJ databases">
        <title>Multidrug resistant novel bacterium Savagea serpentis sp. nov., isolated from the scats of a vine snake (Ahaetulla nasuta).</title>
        <authorList>
            <person name="Venkata Ramana V."/>
            <person name="Vikas Patil S."/>
            <person name="Yogita Lugani V."/>
        </authorList>
    </citation>
    <scope>NUCLEOTIDE SEQUENCE</scope>
    <source>
        <strain evidence="2">SN6</strain>
    </source>
</reference>
<dbReference type="InterPro" id="IPR050706">
    <property type="entry name" value="Cyclic-di-GMP_PDE-like"/>
</dbReference>
<dbReference type="PROSITE" id="PS50883">
    <property type="entry name" value="EAL"/>
    <property type="match status" value="1"/>
</dbReference>
<protein>
    <submittedName>
        <fullName evidence="2">EAL domain-containing protein</fullName>
    </submittedName>
</protein>
<dbReference type="PANTHER" id="PTHR33121:SF70">
    <property type="entry name" value="SIGNALING PROTEIN YKOW"/>
    <property type="match status" value="1"/>
</dbReference>
<evidence type="ECO:0000313" key="3">
    <source>
        <dbReference type="Proteomes" id="UP000622653"/>
    </source>
</evidence>
<dbReference type="EMBL" id="JADKPV010000003">
    <property type="protein sequence ID" value="MBF4501272.1"/>
    <property type="molecule type" value="Genomic_DNA"/>
</dbReference>
<dbReference type="Gene3D" id="3.20.20.450">
    <property type="entry name" value="EAL domain"/>
    <property type="match status" value="1"/>
</dbReference>
<dbReference type="Proteomes" id="UP000622653">
    <property type="component" value="Unassembled WGS sequence"/>
</dbReference>
<comment type="caution">
    <text evidence="2">The sequence shown here is derived from an EMBL/GenBank/DDBJ whole genome shotgun (WGS) entry which is preliminary data.</text>
</comment>
<dbReference type="CDD" id="cd01948">
    <property type="entry name" value="EAL"/>
    <property type="match status" value="1"/>
</dbReference>
<feature type="domain" description="EAL" evidence="1">
    <location>
        <begin position="11"/>
        <end position="250"/>
    </location>
</feature>
<dbReference type="SMART" id="SM00052">
    <property type="entry name" value="EAL"/>
    <property type="match status" value="1"/>
</dbReference>
<evidence type="ECO:0000313" key="2">
    <source>
        <dbReference type="EMBL" id="MBF4501272.1"/>
    </source>
</evidence>
<dbReference type="AlphaFoldDB" id="A0A8J7G4K4"/>
<keyword evidence="3" id="KW-1185">Reference proteome</keyword>
<dbReference type="InterPro" id="IPR035919">
    <property type="entry name" value="EAL_sf"/>
</dbReference>
<dbReference type="SUPFAM" id="SSF141868">
    <property type="entry name" value="EAL domain-like"/>
    <property type="match status" value="1"/>
</dbReference>
<dbReference type="GO" id="GO:0071111">
    <property type="term" value="F:cyclic-guanylate-specific phosphodiesterase activity"/>
    <property type="evidence" value="ECO:0007669"/>
    <property type="project" value="InterPro"/>
</dbReference>
<evidence type="ECO:0000259" key="1">
    <source>
        <dbReference type="PROSITE" id="PS50883"/>
    </source>
</evidence>
<name>A0A8J7G4K4_9BACL</name>
<sequence length="250" mass="29863">MKNQTLLHLVQPEIKRLLIDGLNQDQFKIYYHPIVDAKMDAVLLFDLSICWHHERYGVLEAMQFLPLIKQLPEYEQLAHRFFACVSRRIQFFKSIGKPTRLIIPVLSAQLEREDGIDLLRSFLERHAIDSQDILLKVIGYGIHLPERLLTLHKLGFQIIMSYELRVQYEEILTDYILISRHIIEKKRLLGEPLLKEILQAMFEKMRCQWIVQQIEEESQQLFLEQYGIRYFQGPYYSDPLPFDEMFKKLL</sequence>